<evidence type="ECO:0000256" key="2">
    <source>
        <dbReference type="PROSITE-ProRule" id="PRU01015"/>
    </source>
</evidence>
<dbReference type="EMBL" id="VWRR01000015">
    <property type="protein sequence ID" value="KAF6001186.1"/>
    <property type="molecule type" value="Genomic_DNA"/>
</dbReference>
<comment type="caution">
    <text evidence="3">The sequence shown here is derived from an EMBL/GenBank/DDBJ whole genome shotgun (WGS) entry which is preliminary data.</text>
</comment>
<evidence type="ECO:0000313" key="3">
    <source>
        <dbReference type="EMBL" id="KAF6001186.1"/>
    </source>
</evidence>
<dbReference type="Proteomes" id="UP000530660">
    <property type="component" value="Unassembled WGS sequence"/>
</dbReference>
<organism evidence="3 4">
    <name type="scientific">Cyanidiococcus yangmingshanensis</name>
    <dbReference type="NCBI Taxonomy" id="2690220"/>
    <lineage>
        <taxon>Eukaryota</taxon>
        <taxon>Rhodophyta</taxon>
        <taxon>Bangiophyceae</taxon>
        <taxon>Cyanidiales</taxon>
        <taxon>Cyanidiaceae</taxon>
        <taxon>Cyanidiococcus</taxon>
    </lineage>
</organism>
<accession>A0A7J7IDL0</accession>
<name>A0A7J7IDL0_9RHOD</name>
<dbReference type="PANTHER" id="PTHR11006">
    <property type="entry name" value="PROTEIN ARGININE N-METHYLTRANSFERASE"/>
    <property type="match status" value="1"/>
</dbReference>
<dbReference type="InterPro" id="IPR029063">
    <property type="entry name" value="SAM-dependent_MTases_sf"/>
</dbReference>
<keyword evidence="2 3" id="KW-0489">Methyltransferase</keyword>
<dbReference type="AlphaFoldDB" id="A0A7J7IDL0"/>
<dbReference type="GO" id="GO:0032259">
    <property type="term" value="P:methylation"/>
    <property type="evidence" value="ECO:0007669"/>
    <property type="project" value="UniProtKB-KW"/>
</dbReference>
<evidence type="ECO:0000256" key="1">
    <source>
        <dbReference type="ARBA" id="ARBA00022691"/>
    </source>
</evidence>
<reference evidence="3 4" key="1">
    <citation type="journal article" date="2020" name="J. Phycol.">
        <title>Comparative genome analysis reveals Cyanidiococcus gen. nov., a new extremophilic red algal genus sister to Cyanidioschyzon (Cyanidioschyzonaceae, Rhodophyta).</title>
        <authorList>
            <person name="Liu S.-L."/>
            <person name="Chiang Y.-R."/>
            <person name="Yoon H.S."/>
            <person name="Fu H.-Y."/>
        </authorList>
    </citation>
    <scope>NUCLEOTIDE SEQUENCE [LARGE SCALE GENOMIC DNA]</scope>
    <source>
        <strain evidence="3 4">THAL066</strain>
    </source>
</reference>
<dbReference type="Gene3D" id="3.40.50.150">
    <property type="entry name" value="Vaccinia Virus protein VP39"/>
    <property type="match status" value="1"/>
</dbReference>
<dbReference type="SUPFAM" id="SSF53335">
    <property type="entry name" value="S-adenosyl-L-methionine-dependent methyltransferases"/>
    <property type="match status" value="1"/>
</dbReference>
<dbReference type="GO" id="GO:0042054">
    <property type="term" value="F:histone methyltransferase activity"/>
    <property type="evidence" value="ECO:0007669"/>
    <property type="project" value="TreeGrafter"/>
</dbReference>
<proteinExistence type="predicted"/>
<keyword evidence="2 3" id="KW-0808">Transferase</keyword>
<keyword evidence="1 2" id="KW-0949">S-adenosyl-L-methionine</keyword>
<dbReference type="GO" id="GO:0016274">
    <property type="term" value="F:protein-arginine N-methyltransferase activity"/>
    <property type="evidence" value="ECO:0007669"/>
    <property type="project" value="InterPro"/>
</dbReference>
<dbReference type="OrthoDB" id="7848332at2759"/>
<evidence type="ECO:0000313" key="4">
    <source>
        <dbReference type="Proteomes" id="UP000530660"/>
    </source>
</evidence>
<dbReference type="Pfam" id="PF06325">
    <property type="entry name" value="PrmA"/>
    <property type="match status" value="1"/>
</dbReference>
<gene>
    <name evidence="3" type="primary">PRMT1_1</name>
    <name evidence="3" type="ORF">F1559_000683</name>
</gene>
<dbReference type="GO" id="GO:0005634">
    <property type="term" value="C:nucleus"/>
    <property type="evidence" value="ECO:0007669"/>
    <property type="project" value="TreeGrafter"/>
</dbReference>
<protein>
    <submittedName>
        <fullName evidence="3">Protein arginine n-methyltransferase</fullName>
    </submittedName>
</protein>
<dbReference type="PROSITE" id="PS51678">
    <property type="entry name" value="SAM_MT_PRMT"/>
    <property type="match status" value="1"/>
</dbReference>
<sequence>MEYPERDSLPPAESLATVLPDGAAPDVDGAVSADLSAGDYYFASYSHFGIHEEMIKDEVRTKTYMRAILDNAHLFAGRVVMDVGAGTGILSLFAARAGAAKVFAIECAAIAQQARTIVKRKPF</sequence>
<keyword evidence="4" id="KW-1185">Reference proteome</keyword>
<dbReference type="CDD" id="cd02440">
    <property type="entry name" value="AdoMet_MTases"/>
    <property type="match status" value="1"/>
</dbReference>
<dbReference type="InterPro" id="IPR025799">
    <property type="entry name" value="Arg_MeTrfase"/>
</dbReference>
<dbReference type="PANTHER" id="PTHR11006:SF53">
    <property type="entry name" value="PROTEIN ARGININE N-METHYLTRANSFERASE 3"/>
    <property type="match status" value="1"/>
</dbReference>